<keyword evidence="3" id="KW-1185">Reference proteome</keyword>
<evidence type="ECO:0000256" key="1">
    <source>
        <dbReference type="SAM" id="MobiDB-lite"/>
    </source>
</evidence>
<name>A0A2I0B613_9ASPA</name>
<evidence type="ECO:0000313" key="2">
    <source>
        <dbReference type="EMBL" id="PKA63243.1"/>
    </source>
</evidence>
<protein>
    <submittedName>
        <fullName evidence="2">Uncharacterized protein</fullName>
    </submittedName>
</protein>
<feature type="compositionally biased region" description="Low complexity" evidence="1">
    <location>
        <begin position="25"/>
        <end position="34"/>
    </location>
</feature>
<accession>A0A2I0B613</accession>
<feature type="region of interest" description="Disordered" evidence="1">
    <location>
        <begin position="1"/>
        <end position="75"/>
    </location>
</feature>
<reference evidence="2 3" key="1">
    <citation type="journal article" date="2017" name="Nature">
        <title>The Apostasia genome and the evolution of orchids.</title>
        <authorList>
            <person name="Zhang G.Q."/>
            <person name="Liu K.W."/>
            <person name="Li Z."/>
            <person name="Lohaus R."/>
            <person name="Hsiao Y.Y."/>
            <person name="Niu S.C."/>
            <person name="Wang J.Y."/>
            <person name="Lin Y.C."/>
            <person name="Xu Q."/>
            <person name="Chen L.J."/>
            <person name="Yoshida K."/>
            <person name="Fujiwara S."/>
            <person name="Wang Z.W."/>
            <person name="Zhang Y.Q."/>
            <person name="Mitsuda N."/>
            <person name="Wang M."/>
            <person name="Liu G.H."/>
            <person name="Pecoraro L."/>
            <person name="Huang H.X."/>
            <person name="Xiao X.J."/>
            <person name="Lin M."/>
            <person name="Wu X.Y."/>
            <person name="Wu W.L."/>
            <person name="Chen Y.Y."/>
            <person name="Chang S.B."/>
            <person name="Sakamoto S."/>
            <person name="Ohme-Takagi M."/>
            <person name="Yagi M."/>
            <person name="Zeng S.J."/>
            <person name="Shen C.Y."/>
            <person name="Yeh C.M."/>
            <person name="Luo Y.B."/>
            <person name="Tsai W.C."/>
            <person name="Van de Peer Y."/>
            <person name="Liu Z.J."/>
        </authorList>
    </citation>
    <scope>NUCLEOTIDE SEQUENCE [LARGE SCALE GENOMIC DNA]</scope>
    <source>
        <strain evidence="3">cv. Shenzhen</strain>
        <tissue evidence="2">Stem</tissue>
    </source>
</reference>
<dbReference type="AlphaFoldDB" id="A0A2I0B613"/>
<gene>
    <name evidence="2" type="ORF">AXF42_Ash017711</name>
</gene>
<organism evidence="2 3">
    <name type="scientific">Apostasia shenzhenica</name>
    <dbReference type="NCBI Taxonomy" id="1088818"/>
    <lineage>
        <taxon>Eukaryota</taxon>
        <taxon>Viridiplantae</taxon>
        <taxon>Streptophyta</taxon>
        <taxon>Embryophyta</taxon>
        <taxon>Tracheophyta</taxon>
        <taxon>Spermatophyta</taxon>
        <taxon>Magnoliopsida</taxon>
        <taxon>Liliopsida</taxon>
        <taxon>Asparagales</taxon>
        <taxon>Orchidaceae</taxon>
        <taxon>Apostasioideae</taxon>
        <taxon>Apostasia</taxon>
    </lineage>
</organism>
<feature type="compositionally biased region" description="Polar residues" evidence="1">
    <location>
        <begin position="66"/>
        <end position="75"/>
    </location>
</feature>
<dbReference type="EMBL" id="KZ451909">
    <property type="protein sequence ID" value="PKA63243.1"/>
    <property type="molecule type" value="Genomic_DNA"/>
</dbReference>
<evidence type="ECO:0000313" key="3">
    <source>
        <dbReference type="Proteomes" id="UP000236161"/>
    </source>
</evidence>
<sequence>MSEAQQGRHQRRLSQIPAVLPHDFAAPAPAAEIAHAMEEPPEPAPRRRNSPLAAVSEKAVGKENRSSVTGTSGSY</sequence>
<proteinExistence type="predicted"/>
<dbReference type="Proteomes" id="UP000236161">
    <property type="component" value="Unassembled WGS sequence"/>
</dbReference>